<dbReference type="GO" id="GO:0016887">
    <property type="term" value="F:ATP hydrolysis activity"/>
    <property type="evidence" value="ECO:0007669"/>
    <property type="project" value="InterPro"/>
</dbReference>
<reference evidence="5 6" key="1">
    <citation type="submission" date="2018-05" db="EMBL/GenBank/DDBJ databases">
        <title>Streptomyces venezuelae.</title>
        <authorList>
            <person name="Kim W."/>
            <person name="Lee N."/>
            <person name="Cho B.-K."/>
        </authorList>
    </citation>
    <scope>NUCLEOTIDE SEQUENCE [LARGE SCALE GENOMIC DNA]</scope>
    <source>
        <strain evidence="5 6">ATCC 14583</strain>
    </source>
</reference>
<sequence>MTTAPATGGLRTEGLSYEVAGRLLVDAVDLTADPGETVGVVGPNGSGKTTLLRCVYGTLRPTAGRALLDGDDLHTMTPKARARRLATVPQDGQAAFELTVRQVVAMGRSPHKRFWEADTAADDELVADALARVGVQDLADRTFPSLSGGERQRALVARALVQQPTLVVLDEPTNHLDIRYQLEILSFVRDLGTTNLLALHDLNLAAYFCDRLHVLDGGRLVASGAPKEVLTTELLATVYGVTAEVSTHPLTGAPTVVYLPPPAS</sequence>
<dbReference type="InterPro" id="IPR017871">
    <property type="entry name" value="ABC_transporter-like_CS"/>
</dbReference>
<keyword evidence="2" id="KW-0547">Nucleotide-binding</keyword>
<dbReference type="SUPFAM" id="SSF52540">
    <property type="entry name" value="P-loop containing nucleoside triphosphate hydrolases"/>
    <property type="match status" value="1"/>
</dbReference>
<dbReference type="PROSITE" id="PS00211">
    <property type="entry name" value="ABC_TRANSPORTER_1"/>
    <property type="match status" value="1"/>
</dbReference>
<dbReference type="InterPro" id="IPR003439">
    <property type="entry name" value="ABC_transporter-like_ATP-bd"/>
</dbReference>
<dbReference type="SMART" id="SM00382">
    <property type="entry name" value="AAA"/>
    <property type="match status" value="1"/>
</dbReference>
<name>A0A5P2BEB8_STRVZ</name>
<dbReference type="PANTHER" id="PTHR42794:SF2">
    <property type="entry name" value="ABC TRANSPORTER ATP-BINDING PROTEIN"/>
    <property type="match status" value="1"/>
</dbReference>
<keyword evidence="3" id="KW-0067">ATP-binding</keyword>
<dbReference type="GO" id="GO:0005524">
    <property type="term" value="F:ATP binding"/>
    <property type="evidence" value="ECO:0007669"/>
    <property type="project" value="UniProtKB-KW"/>
</dbReference>
<dbReference type="PROSITE" id="PS50893">
    <property type="entry name" value="ABC_TRANSPORTER_2"/>
    <property type="match status" value="1"/>
</dbReference>
<dbReference type="Gene3D" id="3.40.50.300">
    <property type="entry name" value="P-loop containing nucleotide triphosphate hydrolases"/>
    <property type="match status" value="1"/>
</dbReference>
<feature type="domain" description="ABC transporter" evidence="4">
    <location>
        <begin position="10"/>
        <end position="242"/>
    </location>
</feature>
<dbReference type="AlphaFoldDB" id="A0A5P2BEB8"/>
<dbReference type="EMBL" id="CP029193">
    <property type="protein sequence ID" value="QES27481.1"/>
    <property type="molecule type" value="Genomic_DNA"/>
</dbReference>
<evidence type="ECO:0000259" key="4">
    <source>
        <dbReference type="PROSITE" id="PS50893"/>
    </source>
</evidence>
<dbReference type="InterPro" id="IPR003593">
    <property type="entry name" value="AAA+_ATPase"/>
</dbReference>
<accession>A0A5P2BEB8</accession>
<dbReference type="RefSeq" id="WP_150168401.1">
    <property type="nucleotide sequence ID" value="NZ_CP029193.1"/>
</dbReference>
<dbReference type="InterPro" id="IPR027417">
    <property type="entry name" value="P-loop_NTPase"/>
</dbReference>
<dbReference type="PANTHER" id="PTHR42794">
    <property type="entry name" value="HEMIN IMPORT ATP-BINDING PROTEIN HMUV"/>
    <property type="match status" value="1"/>
</dbReference>
<dbReference type="OrthoDB" id="4318785at2"/>
<organism evidence="5 6">
    <name type="scientific">Streptomyces venezuelae</name>
    <dbReference type="NCBI Taxonomy" id="54571"/>
    <lineage>
        <taxon>Bacteria</taxon>
        <taxon>Bacillati</taxon>
        <taxon>Actinomycetota</taxon>
        <taxon>Actinomycetes</taxon>
        <taxon>Kitasatosporales</taxon>
        <taxon>Streptomycetaceae</taxon>
        <taxon>Streptomyces</taxon>
    </lineage>
</organism>
<keyword evidence="6" id="KW-1185">Reference proteome</keyword>
<evidence type="ECO:0000256" key="3">
    <source>
        <dbReference type="ARBA" id="ARBA00022840"/>
    </source>
</evidence>
<keyword evidence="1" id="KW-0813">Transport</keyword>
<gene>
    <name evidence="5" type="ORF">DEJ47_14360</name>
</gene>
<dbReference type="Pfam" id="PF00005">
    <property type="entry name" value="ABC_tran"/>
    <property type="match status" value="1"/>
</dbReference>
<dbReference type="FunFam" id="3.40.50.300:FF:000134">
    <property type="entry name" value="Iron-enterobactin ABC transporter ATP-binding protein"/>
    <property type="match status" value="1"/>
</dbReference>
<evidence type="ECO:0000313" key="5">
    <source>
        <dbReference type="EMBL" id="QES27481.1"/>
    </source>
</evidence>
<evidence type="ECO:0000256" key="1">
    <source>
        <dbReference type="ARBA" id="ARBA00022448"/>
    </source>
</evidence>
<protein>
    <submittedName>
        <fullName evidence="5">Histidinol phosphatase</fullName>
    </submittedName>
</protein>
<dbReference type="Proteomes" id="UP000323046">
    <property type="component" value="Chromosome"/>
</dbReference>
<evidence type="ECO:0000313" key="6">
    <source>
        <dbReference type="Proteomes" id="UP000323046"/>
    </source>
</evidence>
<proteinExistence type="predicted"/>
<dbReference type="CDD" id="cd03214">
    <property type="entry name" value="ABC_Iron-Siderophores_B12_Hemin"/>
    <property type="match status" value="1"/>
</dbReference>
<evidence type="ECO:0000256" key="2">
    <source>
        <dbReference type="ARBA" id="ARBA00022741"/>
    </source>
</evidence>